<dbReference type="InterPro" id="IPR016084">
    <property type="entry name" value="Haem_Oase-like_multi-hlx"/>
</dbReference>
<organism evidence="2">
    <name type="scientific">Candidatus Kentrum sp. FW</name>
    <dbReference type="NCBI Taxonomy" id="2126338"/>
    <lineage>
        <taxon>Bacteria</taxon>
        <taxon>Pseudomonadati</taxon>
        <taxon>Pseudomonadota</taxon>
        <taxon>Gammaproteobacteria</taxon>
        <taxon>Candidatus Kentrum</taxon>
    </lineage>
</organism>
<dbReference type="EMBL" id="CAADEW010000119">
    <property type="protein sequence ID" value="VFJ61884.1"/>
    <property type="molecule type" value="Genomic_DNA"/>
</dbReference>
<name>A0A450TGX2_9GAMM</name>
<accession>A0A450TGX2</accession>
<dbReference type="InterPro" id="IPR024423">
    <property type="entry name" value="DUF3050"/>
</dbReference>
<sequence>MKKIALEEINLLHQKLEHHPLYSRMNNPENIRIFMKYHVFAVWDFMSLLKSLQKRVSYLEVPWKQSPHDPEMVRLINEIVLGEESDTDAHGKANSHYGLYLQAMEEIDADSSLVLAFTDDWKQSSLLPEPLADIVGYHLDLALNGELHEVASAFFYGRERLIPIMFAAILNHVDKLRLECPSLIYYLERHIEVDSAEHGPKAYEFLSHLCDTPEKITRVRQVAHDSLIKRHELWDFVAAQIDSAR</sequence>
<protein>
    <recommendedName>
        <fullName evidence="3">DUF3050 domain-containing protein</fullName>
    </recommendedName>
</protein>
<dbReference type="Pfam" id="PF11251">
    <property type="entry name" value="DUF3050"/>
    <property type="match status" value="1"/>
</dbReference>
<dbReference type="AlphaFoldDB" id="A0A450TGX2"/>
<evidence type="ECO:0000313" key="1">
    <source>
        <dbReference type="EMBL" id="VFJ61884.1"/>
    </source>
</evidence>
<reference evidence="2" key="1">
    <citation type="submission" date="2019-02" db="EMBL/GenBank/DDBJ databases">
        <authorList>
            <person name="Gruber-Vodicka R. H."/>
            <person name="Seah K. B. B."/>
        </authorList>
    </citation>
    <scope>NUCLEOTIDE SEQUENCE</scope>
    <source>
        <strain evidence="2">BECK_BZ106</strain>
        <strain evidence="1">BECK_BZ15</strain>
    </source>
</reference>
<proteinExistence type="predicted"/>
<dbReference type="EMBL" id="CAADFD010000117">
    <property type="protein sequence ID" value="VFJ66445.1"/>
    <property type="molecule type" value="Genomic_DNA"/>
</dbReference>
<dbReference type="SUPFAM" id="SSF48613">
    <property type="entry name" value="Heme oxygenase-like"/>
    <property type="match status" value="1"/>
</dbReference>
<evidence type="ECO:0000313" key="2">
    <source>
        <dbReference type="EMBL" id="VFJ66445.1"/>
    </source>
</evidence>
<gene>
    <name evidence="1" type="ORF">BECKFW1821A_GA0114235_11196</name>
    <name evidence="2" type="ORF">BECKFW1821B_GA0114236_11176</name>
</gene>
<evidence type="ECO:0008006" key="3">
    <source>
        <dbReference type="Google" id="ProtNLM"/>
    </source>
</evidence>
<dbReference type="Gene3D" id="1.20.910.10">
    <property type="entry name" value="Heme oxygenase-like"/>
    <property type="match status" value="1"/>
</dbReference>